<keyword evidence="4 6" id="KW-0811">Translocation</keyword>
<evidence type="ECO:0000256" key="7">
    <source>
        <dbReference type="SAM" id="MobiDB-lite"/>
    </source>
</evidence>
<evidence type="ECO:0000256" key="4">
    <source>
        <dbReference type="ARBA" id="ARBA00023010"/>
    </source>
</evidence>
<evidence type="ECO:0000256" key="1">
    <source>
        <dbReference type="ARBA" id="ARBA00009990"/>
    </source>
</evidence>
<dbReference type="Gene3D" id="3.10.420.10">
    <property type="entry name" value="SecB-like"/>
    <property type="match status" value="1"/>
</dbReference>
<comment type="function">
    <text evidence="6">One of the proteins required for the normal export of preproteins out of the cell cytoplasm. It is a molecular chaperone that binds to a subset of precursor proteins, maintaining them in a translocation-competent state. It also specifically binds to its receptor SecA.</text>
</comment>
<reference evidence="8 9" key="1">
    <citation type="submission" date="2018-08" db="EMBL/GenBank/DDBJ databases">
        <title>Henriciella mobilis sp. nov., isolated from seawater.</title>
        <authorList>
            <person name="Cheng H."/>
            <person name="Wu Y.-H."/>
            <person name="Xu X.-W."/>
            <person name="Guo L.-L."/>
        </authorList>
    </citation>
    <scope>NUCLEOTIDE SEQUENCE [LARGE SCALE GENOMIC DNA]</scope>
    <source>
        <strain evidence="8 9">JN25</strain>
    </source>
</reference>
<evidence type="ECO:0000256" key="6">
    <source>
        <dbReference type="HAMAP-Rule" id="MF_00821"/>
    </source>
</evidence>
<dbReference type="HAMAP" id="MF_00821">
    <property type="entry name" value="SecB"/>
    <property type="match status" value="1"/>
</dbReference>
<dbReference type="AlphaFoldDB" id="A0A399RKQ8"/>
<evidence type="ECO:0000256" key="5">
    <source>
        <dbReference type="ARBA" id="ARBA00023186"/>
    </source>
</evidence>
<keyword evidence="6" id="KW-0963">Cytoplasm</keyword>
<name>A0A399RKQ8_9PROT</name>
<evidence type="ECO:0000256" key="2">
    <source>
        <dbReference type="ARBA" id="ARBA00022448"/>
    </source>
</evidence>
<comment type="similarity">
    <text evidence="1 6">Belongs to the SecB family.</text>
</comment>
<dbReference type="GO" id="GO:0006457">
    <property type="term" value="P:protein folding"/>
    <property type="evidence" value="ECO:0007669"/>
    <property type="project" value="UniProtKB-UniRule"/>
</dbReference>
<dbReference type="GO" id="GO:0015031">
    <property type="term" value="P:protein transport"/>
    <property type="evidence" value="ECO:0007669"/>
    <property type="project" value="UniProtKB-UniRule"/>
</dbReference>
<gene>
    <name evidence="6 8" type="primary">secB</name>
    <name evidence="8" type="ORF">D1223_06890</name>
</gene>
<dbReference type="PANTHER" id="PTHR36918">
    <property type="match status" value="1"/>
</dbReference>
<accession>A0A399RKQ8</accession>
<dbReference type="InterPro" id="IPR035958">
    <property type="entry name" value="SecB-like_sf"/>
</dbReference>
<sequence length="183" mass="19969">MSDTSDAAPQPQQPTGPSLRVLNQYIKDLSFENPGVRVNEQPNVDLGIDVQAIPQNQQDGVFEVILKLNARAGTQDHALFLIELQYAGMFQVRGASQADMEAMLLIECPRLLFPFARRIVADLTQEGGFPALRIDPVDFTALYRQQRQQGTAAQAAGQPQPTEPQPQSGPAETLPENGGGNQF</sequence>
<protein>
    <recommendedName>
        <fullName evidence="6">Protein-export protein SecB</fullName>
    </recommendedName>
</protein>
<proteinExistence type="inferred from homology"/>
<feature type="region of interest" description="Disordered" evidence="7">
    <location>
        <begin position="146"/>
        <end position="183"/>
    </location>
</feature>
<evidence type="ECO:0000313" key="9">
    <source>
        <dbReference type="Proteomes" id="UP000266385"/>
    </source>
</evidence>
<dbReference type="InterPro" id="IPR003708">
    <property type="entry name" value="SecB"/>
</dbReference>
<dbReference type="EMBL" id="QWFX01000006">
    <property type="protein sequence ID" value="RIJ30359.1"/>
    <property type="molecule type" value="Genomic_DNA"/>
</dbReference>
<dbReference type="GO" id="GO:0005737">
    <property type="term" value="C:cytoplasm"/>
    <property type="evidence" value="ECO:0007669"/>
    <property type="project" value="UniProtKB-SubCell"/>
</dbReference>
<keyword evidence="3 6" id="KW-0653">Protein transport</keyword>
<dbReference type="NCBIfam" id="TIGR00809">
    <property type="entry name" value="secB"/>
    <property type="match status" value="1"/>
</dbReference>
<dbReference type="RefSeq" id="WP_119375678.1">
    <property type="nucleotide sequence ID" value="NZ_QWFX01000006.1"/>
</dbReference>
<comment type="subunit">
    <text evidence="6">Homotetramer, a dimer of dimers. One homotetramer interacts with 1 SecA dimer.</text>
</comment>
<comment type="caution">
    <text evidence="8">The sequence shown here is derived from an EMBL/GenBank/DDBJ whole genome shotgun (WGS) entry which is preliminary data.</text>
</comment>
<organism evidence="8 9">
    <name type="scientific">Henriciella mobilis</name>
    <dbReference type="NCBI Taxonomy" id="2305467"/>
    <lineage>
        <taxon>Bacteria</taxon>
        <taxon>Pseudomonadati</taxon>
        <taxon>Pseudomonadota</taxon>
        <taxon>Alphaproteobacteria</taxon>
        <taxon>Hyphomonadales</taxon>
        <taxon>Hyphomonadaceae</taxon>
        <taxon>Henriciella</taxon>
    </lineage>
</organism>
<dbReference type="Proteomes" id="UP000266385">
    <property type="component" value="Unassembled WGS sequence"/>
</dbReference>
<feature type="compositionally biased region" description="Low complexity" evidence="7">
    <location>
        <begin position="146"/>
        <end position="160"/>
    </location>
</feature>
<dbReference type="OrthoDB" id="9795145at2"/>
<keyword evidence="9" id="KW-1185">Reference proteome</keyword>
<dbReference type="NCBIfam" id="NF004392">
    <property type="entry name" value="PRK05751.1-3"/>
    <property type="match status" value="1"/>
</dbReference>
<comment type="subcellular location">
    <subcellularLocation>
        <location evidence="6">Cytoplasm</location>
    </subcellularLocation>
</comment>
<dbReference type="GO" id="GO:0051262">
    <property type="term" value="P:protein tetramerization"/>
    <property type="evidence" value="ECO:0007669"/>
    <property type="project" value="InterPro"/>
</dbReference>
<dbReference type="GO" id="GO:0051082">
    <property type="term" value="F:unfolded protein binding"/>
    <property type="evidence" value="ECO:0007669"/>
    <property type="project" value="InterPro"/>
</dbReference>
<evidence type="ECO:0000256" key="3">
    <source>
        <dbReference type="ARBA" id="ARBA00022927"/>
    </source>
</evidence>
<dbReference type="PRINTS" id="PR01594">
    <property type="entry name" value="SECBCHAPRONE"/>
</dbReference>
<dbReference type="Pfam" id="PF02556">
    <property type="entry name" value="SecB"/>
    <property type="match status" value="1"/>
</dbReference>
<keyword evidence="2 6" id="KW-0813">Transport</keyword>
<evidence type="ECO:0000313" key="8">
    <source>
        <dbReference type="EMBL" id="RIJ30359.1"/>
    </source>
</evidence>
<dbReference type="PANTHER" id="PTHR36918:SF1">
    <property type="entry name" value="PROTEIN-EXPORT PROTEIN SECB"/>
    <property type="match status" value="1"/>
</dbReference>
<dbReference type="SUPFAM" id="SSF54611">
    <property type="entry name" value="SecB-like"/>
    <property type="match status" value="1"/>
</dbReference>
<keyword evidence="5 6" id="KW-0143">Chaperone</keyword>